<sequence>MSENHFYQDHMGEGTIRFPLFEVEDDRKPASLFYPNSNNSFFVHQEFDDPSTYMDYNYNNTFSSDFQLFCPPPLSEAAVNCPPPSADRHQPPAAADGCSPSSELGGGRDGEEDSSKTTQTKSPEITKDGEAGDQQEKSKKRMTKGKKKEAKKLREPRYAFLTKSEIDNLEDGFRWRKYGQKAVKNSPYPRSYYKCTSQKCTVKKRVERSYQDPTTVITTYEGQHNHHYPSSLRGSAAASMLSPPPSFLSSTNSEAAAAPGENSFEYSLFQPTTAPNFSPYNQQEERINGMNQLHQPPFEYSLFQDMPSMTASLVHKQEN</sequence>
<dbReference type="AlphaFoldDB" id="A0AAV0EUL9"/>
<reference evidence="8" key="1">
    <citation type="submission" date="2022-07" db="EMBL/GenBank/DDBJ databases">
        <authorList>
            <person name="Macas J."/>
            <person name="Novak P."/>
            <person name="Neumann P."/>
        </authorList>
    </citation>
    <scope>NUCLEOTIDE SEQUENCE</scope>
</reference>
<evidence type="ECO:0000256" key="4">
    <source>
        <dbReference type="ARBA" id="ARBA00023163"/>
    </source>
</evidence>
<proteinExistence type="predicted"/>
<dbReference type="InterPro" id="IPR036576">
    <property type="entry name" value="WRKY_dom_sf"/>
</dbReference>
<keyword evidence="5" id="KW-0539">Nucleus</keyword>
<feature type="compositionally biased region" description="Basic and acidic residues" evidence="6">
    <location>
        <begin position="124"/>
        <end position="137"/>
    </location>
</feature>
<dbReference type="SUPFAM" id="SSF118290">
    <property type="entry name" value="WRKY DNA-binding domain"/>
    <property type="match status" value="1"/>
</dbReference>
<organism evidence="8 9">
    <name type="scientific">Cuscuta epithymum</name>
    <dbReference type="NCBI Taxonomy" id="186058"/>
    <lineage>
        <taxon>Eukaryota</taxon>
        <taxon>Viridiplantae</taxon>
        <taxon>Streptophyta</taxon>
        <taxon>Embryophyta</taxon>
        <taxon>Tracheophyta</taxon>
        <taxon>Spermatophyta</taxon>
        <taxon>Magnoliopsida</taxon>
        <taxon>eudicotyledons</taxon>
        <taxon>Gunneridae</taxon>
        <taxon>Pentapetalae</taxon>
        <taxon>asterids</taxon>
        <taxon>lamiids</taxon>
        <taxon>Solanales</taxon>
        <taxon>Convolvulaceae</taxon>
        <taxon>Cuscuteae</taxon>
        <taxon>Cuscuta</taxon>
        <taxon>Cuscuta subgen. Cuscuta</taxon>
    </lineage>
</organism>
<name>A0AAV0EUL9_9ASTE</name>
<feature type="compositionally biased region" description="Basic residues" evidence="6">
    <location>
        <begin position="138"/>
        <end position="151"/>
    </location>
</feature>
<feature type="domain" description="WRKY" evidence="7">
    <location>
        <begin position="164"/>
        <end position="229"/>
    </location>
</feature>
<comment type="subcellular location">
    <subcellularLocation>
        <location evidence="1">Nucleus</location>
    </subcellularLocation>
</comment>
<evidence type="ECO:0000313" key="9">
    <source>
        <dbReference type="Proteomes" id="UP001152523"/>
    </source>
</evidence>
<keyword evidence="4" id="KW-0804">Transcription</keyword>
<dbReference type="PANTHER" id="PTHR31221:SF320">
    <property type="entry name" value="WRKY TRANSCRIPTION FACTOR 20"/>
    <property type="match status" value="1"/>
</dbReference>
<dbReference type="InterPro" id="IPR003657">
    <property type="entry name" value="WRKY_dom"/>
</dbReference>
<evidence type="ECO:0000256" key="2">
    <source>
        <dbReference type="ARBA" id="ARBA00023015"/>
    </source>
</evidence>
<keyword evidence="9" id="KW-1185">Reference proteome</keyword>
<comment type="caution">
    <text evidence="8">The sequence shown here is derived from an EMBL/GenBank/DDBJ whole genome shotgun (WGS) entry which is preliminary data.</text>
</comment>
<gene>
    <name evidence="8" type="ORF">CEPIT_LOCUS27945</name>
</gene>
<feature type="region of interest" description="Disordered" evidence="6">
    <location>
        <begin position="81"/>
        <end position="152"/>
    </location>
</feature>
<dbReference type="Pfam" id="PF03106">
    <property type="entry name" value="WRKY"/>
    <property type="match status" value="1"/>
</dbReference>
<dbReference type="Gene3D" id="2.20.25.80">
    <property type="entry name" value="WRKY domain"/>
    <property type="match status" value="1"/>
</dbReference>
<feature type="compositionally biased region" description="Basic and acidic residues" evidence="6">
    <location>
        <begin position="106"/>
        <end position="115"/>
    </location>
</feature>
<keyword evidence="3" id="KW-0238">DNA-binding</keyword>
<feature type="region of interest" description="Disordered" evidence="6">
    <location>
        <begin position="232"/>
        <end position="255"/>
    </location>
</feature>
<evidence type="ECO:0000256" key="1">
    <source>
        <dbReference type="ARBA" id="ARBA00004123"/>
    </source>
</evidence>
<dbReference type="GO" id="GO:0003700">
    <property type="term" value="F:DNA-binding transcription factor activity"/>
    <property type="evidence" value="ECO:0007669"/>
    <property type="project" value="InterPro"/>
</dbReference>
<dbReference type="SMART" id="SM00774">
    <property type="entry name" value="WRKY"/>
    <property type="match status" value="1"/>
</dbReference>
<evidence type="ECO:0000256" key="5">
    <source>
        <dbReference type="ARBA" id="ARBA00023242"/>
    </source>
</evidence>
<accession>A0AAV0EUL9</accession>
<dbReference type="EMBL" id="CAMAPF010000945">
    <property type="protein sequence ID" value="CAH9126967.1"/>
    <property type="molecule type" value="Genomic_DNA"/>
</dbReference>
<evidence type="ECO:0000313" key="8">
    <source>
        <dbReference type="EMBL" id="CAH9126967.1"/>
    </source>
</evidence>
<dbReference type="PROSITE" id="PS50811">
    <property type="entry name" value="WRKY"/>
    <property type="match status" value="1"/>
</dbReference>
<dbReference type="Proteomes" id="UP001152523">
    <property type="component" value="Unassembled WGS sequence"/>
</dbReference>
<dbReference type="FunFam" id="2.20.25.80:FF:000003">
    <property type="entry name" value="WRKY transcription factor 57"/>
    <property type="match status" value="1"/>
</dbReference>
<keyword evidence="2" id="KW-0805">Transcription regulation</keyword>
<dbReference type="GO" id="GO:0005634">
    <property type="term" value="C:nucleus"/>
    <property type="evidence" value="ECO:0007669"/>
    <property type="project" value="UniProtKB-SubCell"/>
</dbReference>
<evidence type="ECO:0000256" key="3">
    <source>
        <dbReference type="ARBA" id="ARBA00023125"/>
    </source>
</evidence>
<dbReference type="GO" id="GO:0043565">
    <property type="term" value="F:sequence-specific DNA binding"/>
    <property type="evidence" value="ECO:0007669"/>
    <property type="project" value="InterPro"/>
</dbReference>
<dbReference type="PANTHER" id="PTHR31221">
    <property type="entry name" value="WRKY TRANSCRIPTION FACTOR PROTEIN 1-RELATED"/>
    <property type="match status" value="1"/>
</dbReference>
<dbReference type="InterPro" id="IPR044810">
    <property type="entry name" value="WRKY_plant"/>
</dbReference>
<evidence type="ECO:0000259" key="7">
    <source>
        <dbReference type="PROSITE" id="PS50811"/>
    </source>
</evidence>
<protein>
    <recommendedName>
        <fullName evidence="7">WRKY domain-containing protein</fullName>
    </recommendedName>
</protein>
<evidence type="ECO:0000256" key="6">
    <source>
        <dbReference type="SAM" id="MobiDB-lite"/>
    </source>
</evidence>